<reference evidence="3" key="1">
    <citation type="submission" date="2025-08" db="UniProtKB">
        <authorList>
            <consortium name="RefSeq"/>
        </authorList>
    </citation>
    <scope>IDENTIFICATION</scope>
    <source>
        <tissue evidence="3">Gonads</tissue>
    </source>
</reference>
<proteinExistence type="predicted"/>
<protein>
    <submittedName>
        <fullName evidence="3">Uncharacterized protein LOC106178739 isoform X2</fullName>
    </submittedName>
</protein>
<evidence type="ECO:0000313" key="2">
    <source>
        <dbReference type="Proteomes" id="UP000085678"/>
    </source>
</evidence>
<feature type="region of interest" description="Disordered" evidence="1">
    <location>
        <begin position="1"/>
        <end position="73"/>
    </location>
</feature>
<feature type="compositionally biased region" description="Basic and acidic residues" evidence="1">
    <location>
        <begin position="44"/>
        <end position="61"/>
    </location>
</feature>
<keyword evidence="2" id="KW-1185">Reference proteome</keyword>
<accession>A0A1S3K501</accession>
<dbReference type="AlphaFoldDB" id="A0A1S3K501"/>
<name>A0A1S3K501_LINAN</name>
<evidence type="ECO:0000313" key="3">
    <source>
        <dbReference type="RefSeq" id="XP_013417499.1"/>
    </source>
</evidence>
<evidence type="ECO:0000256" key="1">
    <source>
        <dbReference type="SAM" id="MobiDB-lite"/>
    </source>
</evidence>
<organism evidence="2 3">
    <name type="scientific">Lingula anatina</name>
    <name type="common">Brachiopod</name>
    <name type="synonym">Lingula unguis</name>
    <dbReference type="NCBI Taxonomy" id="7574"/>
    <lineage>
        <taxon>Eukaryota</taxon>
        <taxon>Metazoa</taxon>
        <taxon>Spiralia</taxon>
        <taxon>Lophotrochozoa</taxon>
        <taxon>Brachiopoda</taxon>
        <taxon>Linguliformea</taxon>
        <taxon>Lingulata</taxon>
        <taxon>Lingulida</taxon>
        <taxon>Linguloidea</taxon>
        <taxon>Lingulidae</taxon>
        <taxon>Lingula</taxon>
    </lineage>
</organism>
<sequence length="182" mass="20137">MDPRGTPPNNGDAALNQDEHGSLEAPVHDPRETPPKNGDAALNQDEHGRLEAPVHDPRETPNNEDAAAEEKDKLKSLWPFWKRSKPGSESSVCINGHTHKSAAEALECDKRSSSKCNSGHIHATGKEAYECDKDLGHFSISNGKNQLQFNVYAYEKAPETRKEVRDCLMGQKSPFVIPLEKE</sequence>
<dbReference type="Proteomes" id="UP000085678">
    <property type="component" value="Unplaced"/>
</dbReference>
<feature type="compositionally biased region" description="Basic and acidic residues" evidence="1">
    <location>
        <begin position="17"/>
        <end position="34"/>
    </location>
</feature>
<gene>
    <name evidence="3" type="primary">LOC106178739</name>
</gene>
<dbReference type="RefSeq" id="XP_013417499.1">
    <property type="nucleotide sequence ID" value="XM_013562045.1"/>
</dbReference>
<dbReference type="GeneID" id="106178739"/>